<keyword evidence="2" id="KW-1185">Reference proteome</keyword>
<dbReference type="KEGG" id="vg:77943943"/>
<organism evidence="1 2">
    <name type="scientific">Erwinia phage AH04</name>
    <dbReference type="NCBI Taxonomy" id="2869569"/>
    <lineage>
        <taxon>Viruses</taxon>
        <taxon>Duplodnaviria</taxon>
        <taxon>Heunggongvirae</taxon>
        <taxon>Uroviricota</taxon>
        <taxon>Caudoviricetes</taxon>
        <taxon>Chimalliviridae</taxon>
        <taxon>Meadowvirus</taxon>
        <taxon>Meadowvirus AH04</taxon>
    </lineage>
</organism>
<dbReference type="EMBL" id="MZ501267">
    <property type="protein sequence ID" value="QZA70767.1"/>
    <property type="molecule type" value="Genomic_DNA"/>
</dbReference>
<proteinExistence type="predicted"/>
<reference evidence="1" key="1">
    <citation type="submission" date="2021-07" db="EMBL/GenBank/DDBJ databases">
        <authorList>
            <person name="Roth S.J."/>
            <person name="Krukonis G.P."/>
            <person name="Delesalle V.A."/>
        </authorList>
    </citation>
    <scope>NUCLEOTIDE SEQUENCE</scope>
</reference>
<dbReference type="GeneID" id="77943943"/>
<evidence type="ECO:0000313" key="2">
    <source>
        <dbReference type="Proteomes" id="UP000827517"/>
    </source>
</evidence>
<sequence>MKKILFNLVHERTALNVVSENDIGLAHSILASICQENGFPVAEGYYDPSLSFDHTYIYKSIRNYVEPLLLGVCVTDYAVLASLGNLKFQLTLHSSNPCIM</sequence>
<dbReference type="Proteomes" id="UP000827517">
    <property type="component" value="Segment"/>
</dbReference>
<evidence type="ECO:0000313" key="1">
    <source>
        <dbReference type="EMBL" id="QZA70767.1"/>
    </source>
</evidence>
<dbReference type="RefSeq" id="YP_010667808.1">
    <property type="nucleotide sequence ID" value="NC_070952.1"/>
</dbReference>
<name>A0AAE7X2T8_9CAUD</name>
<protein>
    <submittedName>
        <fullName evidence="1">Uncharacterized protein</fullName>
    </submittedName>
</protein>
<accession>A0AAE7X2T8</accession>
<gene>
    <name evidence="1" type="primary">54</name>
    <name evidence="1" type="ORF">AH04_54</name>
</gene>